<evidence type="ECO:0008006" key="4">
    <source>
        <dbReference type="Google" id="ProtNLM"/>
    </source>
</evidence>
<accession>A0A0J8DSK7</accession>
<protein>
    <recommendedName>
        <fullName evidence="4">N-acetyltransferase domain-containing protein</fullName>
    </recommendedName>
</protein>
<evidence type="ECO:0000256" key="1">
    <source>
        <dbReference type="SAM" id="SignalP"/>
    </source>
</evidence>
<reference evidence="2 3" key="1">
    <citation type="journal article" date="2014" name="Nature">
        <title>The genome of the recently domesticated crop plant sugar beet (Beta vulgaris).</title>
        <authorList>
            <person name="Dohm J.C."/>
            <person name="Minoche A.E."/>
            <person name="Holtgrawe D."/>
            <person name="Capella-Gutierrez S."/>
            <person name="Zakrzewski F."/>
            <person name="Tafer H."/>
            <person name="Rupp O."/>
            <person name="Sorensen T.R."/>
            <person name="Stracke R."/>
            <person name="Reinhardt R."/>
            <person name="Goesmann A."/>
            <person name="Kraft T."/>
            <person name="Schulz B."/>
            <person name="Stadler P.F."/>
            <person name="Schmidt T."/>
            <person name="Gabaldon T."/>
            <person name="Lehrach H."/>
            <person name="Weisshaar B."/>
            <person name="Himmelbauer H."/>
        </authorList>
    </citation>
    <scope>NUCLEOTIDE SEQUENCE [LARGE SCALE GENOMIC DNA]</scope>
    <source>
        <tissue evidence="2">Taproot</tissue>
    </source>
</reference>
<feature type="non-terminal residue" evidence="2">
    <location>
        <position position="1"/>
    </location>
</feature>
<dbReference type="AlphaFoldDB" id="A0A0J8DSK7"/>
<name>A0A0J8DSK7_BETVV</name>
<organism evidence="2 3">
    <name type="scientific">Beta vulgaris subsp. vulgaris</name>
    <name type="common">Beet</name>
    <dbReference type="NCBI Taxonomy" id="3555"/>
    <lineage>
        <taxon>Eukaryota</taxon>
        <taxon>Viridiplantae</taxon>
        <taxon>Streptophyta</taxon>
        <taxon>Embryophyta</taxon>
        <taxon>Tracheophyta</taxon>
        <taxon>Spermatophyta</taxon>
        <taxon>Magnoliopsida</taxon>
        <taxon>eudicotyledons</taxon>
        <taxon>Gunneridae</taxon>
        <taxon>Pentapetalae</taxon>
        <taxon>Caryophyllales</taxon>
        <taxon>Chenopodiaceae</taxon>
        <taxon>Betoideae</taxon>
        <taxon>Beta</taxon>
    </lineage>
</organism>
<dbReference type="Gramene" id="KMS93725">
    <property type="protein sequence ID" value="KMS93725"/>
    <property type="gene ID" value="BVRB_028590"/>
</dbReference>
<keyword evidence="3" id="KW-1185">Reference proteome</keyword>
<dbReference type="Gene3D" id="3.40.630.30">
    <property type="match status" value="1"/>
</dbReference>
<feature type="chain" id="PRO_5012204236" description="N-acetyltransferase domain-containing protein" evidence="1">
    <location>
        <begin position="16"/>
        <end position="253"/>
    </location>
</feature>
<evidence type="ECO:0000313" key="3">
    <source>
        <dbReference type="Proteomes" id="UP000035740"/>
    </source>
</evidence>
<sequence>FALLTVILFNGVAIALTTCLPQAATPRPALVPSRYVIDFNQLARHRIRTRALSASSRLWKISSLSVSKQHLQLAIPAEESAKHLLDDTLAELSHPKDAFKGLRVISDDYQDNGFAMLDAGQFLTRETYSHVARLFLHADDDFNLSSSGKRLYERMLRVLQDSNYVQAVVAADPSELEHRNVLRSVGFDLVVTLRKINYKDSEMKDVEFWMKSLQPVPTASVPADIFDNSRPIATRIQSNRQLSSVLLSIPMLQ</sequence>
<proteinExistence type="predicted"/>
<gene>
    <name evidence="2" type="ORF">BVRB_028590</name>
</gene>
<evidence type="ECO:0000313" key="2">
    <source>
        <dbReference type="EMBL" id="KMS93725.1"/>
    </source>
</evidence>
<keyword evidence="1" id="KW-0732">Signal</keyword>
<dbReference type="EMBL" id="KQ099603">
    <property type="protein sequence ID" value="KMS93725.1"/>
    <property type="molecule type" value="Genomic_DNA"/>
</dbReference>
<feature type="signal peptide" evidence="1">
    <location>
        <begin position="1"/>
        <end position="15"/>
    </location>
</feature>
<dbReference type="Proteomes" id="UP000035740">
    <property type="component" value="Unassembled WGS sequence"/>
</dbReference>